<dbReference type="Pfam" id="PF25876">
    <property type="entry name" value="HH_MFP_RND"/>
    <property type="match status" value="1"/>
</dbReference>
<dbReference type="Gene3D" id="1.10.287.470">
    <property type="entry name" value="Helix hairpin bin"/>
    <property type="match status" value="1"/>
</dbReference>
<sequence length="371" mass="39431">MSNIKSASVLAGAAFLIGGSVALVHSTETPAPKAINPVSRPALNVTAIQPVLRDIPLILPANGSIAAWQEAIVGAEVSDLRLKEVRVQVGDSVRKGQVLAVFADDSVLTDIAQDKATLAEAEANFTEARMNAGRAQQVASSGALSRQQIDQYLTGEKTAKAKTDAAKARLNSQLLRHRHTRVIASDDGIISSRSATLGAVATPGQELFRLLRQNRLEWRAEVTAAEMVRLKPGLTVSVVIPNVATVNGTVRSLAPTLDAQSRNGLIYVDLPNAAAHGLRAGMFAQGEFHLGSEPALTLPQQSLSLREGFSYVFKISKHSTDQAQVTQLKVQLGRRMGDYLEIISGIQPEDELVASGAAFLADGDSVRVVQP</sequence>
<dbReference type="Gene3D" id="2.40.420.20">
    <property type="match status" value="1"/>
</dbReference>
<dbReference type="Gene3D" id="2.40.50.100">
    <property type="match status" value="1"/>
</dbReference>
<evidence type="ECO:0000313" key="5">
    <source>
        <dbReference type="EMBL" id="SJM93552.1"/>
    </source>
</evidence>
<keyword evidence="6" id="KW-1185">Reference proteome</keyword>
<dbReference type="Pfam" id="PF25954">
    <property type="entry name" value="Beta-barrel_RND_2"/>
    <property type="match status" value="1"/>
</dbReference>
<dbReference type="InterPro" id="IPR058792">
    <property type="entry name" value="Beta-barrel_RND_2"/>
</dbReference>
<organism evidence="5 6">
    <name type="scientific">Crenothrix polyspora</name>
    <dbReference type="NCBI Taxonomy" id="360316"/>
    <lineage>
        <taxon>Bacteria</taxon>
        <taxon>Pseudomonadati</taxon>
        <taxon>Pseudomonadota</taxon>
        <taxon>Gammaproteobacteria</taxon>
        <taxon>Methylococcales</taxon>
        <taxon>Crenotrichaceae</taxon>
        <taxon>Crenothrix</taxon>
    </lineage>
</organism>
<evidence type="ECO:0000259" key="3">
    <source>
        <dbReference type="Pfam" id="PF25876"/>
    </source>
</evidence>
<evidence type="ECO:0000256" key="2">
    <source>
        <dbReference type="SAM" id="SignalP"/>
    </source>
</evidence>
<feature type="chain" id="PRO_5012571352" evidence="2">
    <location>
        <begin position="23"/>
        <end position="371"/>
    </location>
</feature>
<dbReference type="InterPro" id="IPR058624">
    <property type="entry name" value="MdtA-like_HH"/>
</dbReference>
<name>A0A1R4HBB5_9GAMM</name>
<dbReference type="InterPro" id="IPR006143">
    <property type="entry name" value="RND_pump_MFP"/>
</dbReference>
<dbReference type="PANTHER" id="PTHR30469:SF15">
    <property type="entry name" value="HLYD FAMILY OF SECRETION PROTEINS"/>
    <property type="match status" value="1"/>
</dbReference>
<evidence type="ECO:0000313" key="6">
    <source>
        <dbReference type="Proteomes" id="UP000195667"/>
    </source>
</evidence>
<feature type="domain" description="CusB-like beta-barrel" evidence="4">
    <location>
        <begin position="220"/>
        <end position="288"/>
    </location>
</feature>
<dbReference type="NCBIfam" id="TIGR01730">
    <property type="entry name" value="RND_mfp"/>
    <property type="match status" value="1"/>
</dbReference>
<keyword evidence="2" id="KW-0732">Signal</keyword>
<dbReference type="Gene3D" id="2.40.30.170">
    <property type="match status" value="1"/>
</dbReference>
<dbReference type="RefSeq" id="WP_087143895.1">
    <property type="nucleotide sequence ID" value="NZ_FUKI01000120.1"/>
</dbReference>
<dbReference type="EMBL" id="FUKI01000120">
    <property type="protein sequence ID" value="SJM93552.1"/>
    <property type="molecule type" value="Genomic_DNA"/>
</dbReference>
<dbReference type="GO" id="GO:0015562">
    <property type="term" value="F:efflux transmembrane transporter activity"/>
    <property type="evidence" value="ECO:0007669"/>
    <property type="project" value="TreeGrafter"/>
</dbReference>
<protein>
    <submittedName>
        <fullName evidence="5">Efflux transporter, RND family, MFP subunit</fullName>
    </submittedName>
</protein>
<dbReference type="OrthoDB" id="7265739at2"/>
<gene>
    <name evidence="5" type="ORF">CRENPOLYSF1_440024</name>
</gene>
<evidence type="ECO:0000259" key="4">
    <source>
        <dbReference type="Pfam" id="PF25954"/>
    </source>
</evidence>
<dbReference type="Proteomes" id="UP000195667">
    <property type="component" value="Unassembled WGS sequence"/>
</dbReference>
<proteinExistence type="inferred from homology"/>
<evidence type="ECO:0000256" key="1">
    <source>
        <dbReference type="ARBA" id="ARBA00009477"/>
    </source>
</evidence>
<reference evidence="6" key="1">
    <citation type="submission" date="2017-02" db="EMBL/GenBank/DDBJ databases">
        <authorList>
            <person name="Daims H."/>
        </authorList>
    </citation>
    <scope>NUCLEOTIDE SEQUENCE [LARGE SCALE GENOMIC DNA]</scope>
</reference>
<accession>A0A1R4HBB5</accession>
<dbReference type="AlphaFoldDB" id="A0A1R4HBB5"/>
<feature type="domain" description="Multidrug resistance protein MdtA-like alpha-helical hairpin" evidence="3">
    <location>
        <begin position="112"/>
        <end position="172"/>
    </location>
</feature>
<feature type="signal peptide" evidence="2">
    <location>
        <begin position="1"/>
        <end position="22"/>
    </location>
</feature>
<comment type="similarity">
    <text evidence="1">Belongs to the membrane fusion protein (MFP) (TC 8.A.1) family.</text>
</comment>
<dbReference type="SUPFAM" id="SSF111369">
    <property type="entry name" value="HlyD-like secretion proteins"/>
    <property type="match status" value="1"/>
</dbReference>
<dbReference type="GO" id="GO:1990281">
    <property type="term" value="C:efflux pump complex"/>
    <property type="evidence" value="ECO:0007669"/>
    <property type="project" value="TreeGrafter"/>
</dbReference>
<dbReference type="PANTHER" id="PTHR30469">
    <property type="entry name" value="MULTIDRUG RESISTANCE PROTEIN MDTA"/>
    <property type="match status" value="1"/>
</dbReference>